<reference evidence="6 7" key="1">
    <citation type="submission" date="2019-06" db="EMBL/GenBank/DDBJ databases">
        <authorList>
            <person name="Palmer J.M."/>
        </authorList>
    </citation>
    <scope>NUCLEOTIDE SEQUENCE [LARGE SCALE GENOMIC DNA]</scope>
    <source>
        <strain evidence="6 7">TWF102</strain>
    </source>
</reference>
<dbReference type="AlphaFoldDB" id="A0A7C8J8X1"/>
<dbReference type="GO" id="GO:0005576">
    <property type="term" value="C:extracellular region"/>
    <property type="evidence" value="ECO:0007669"/>
    <property type="project" value="UniProtKB-SubCell"/>
</dbReference>
<dbReference type="InterPro" id="IPR011050">
    <property type="entry name" value="Pectin_lyase_fold/virulence"/>
</dbReference>
<dbReference type="GO" id="GO:0000272">
    <property type="term" value="P:polysaccharide catabolic process"/>
    <property type="evidence" value="ECO:0007669"/>
    <property type="project" value="UniProtKB-KW"/>
</dbReference>
<dbReference type="PANTHER" id="PTHR31683:SF18">
    <property type="entry name" value="PECTATE LYASE 21-RELATED"/>
    <property type="match status" value="1"/>
</dbReference>
<dbReference type="InterPro" id="IPR002022">
    <property type="entry name" value="Pec_lyase"/>
</dbReference>
<name>A0A7C8J8X1_ORBOL</name>
<evidence type="ECO:0000256" key="3">
    <source>
        <dbReference type="ARBA" id="ARBA00023239"/>
    </source>
</evidence>
<dbReference type="Pfam" id="PF00544">
    <property type="entry name" value="Pectate_lyase_4"/>
    <property type="match status" value="1"/>
</dbReference>
<accession>A0A7C8J8X1</accession>
<organism evidence="6 7">
    <name type="scientific">Orbilia oligospora</name>
    <name type="common">Nematode-trapping fungus</name>
    <name type="synonym">Arthrobotrys oligospora</name>
    <dbReference type="NCBI Taxonomy" id="2813651"/>
    <lineage>
        <taxon>Eukaryota</taxon>
        <taxon>Fungi</taxon>
        <taxon>Dikarya</taxon>
        <taxon>Ascomycota</taxon>
        <taxon>Pezizomycotina</taxon>
        <taxon>Orbiliomycetes</taxon>
        <taxon>Orbiliales</taxon>
        <taxon>Orbiliaceae</taxon>
        <taxon>Orbilia</taxon>
    </lineage>
</organism>
<evidence type="ECO:0000256" key="2">
    <source>
        <dbReference type="ARBA" id="ARBA00022729"/>
    </source>
</evidence>
<keyword evidence="4" id="KW-0624">Polysaccharide degradation</keyword>
<protein>
    <recommendedName>
        <fullName evidence="5">Pectate lyase domain-containing protein</fullName>
    </recommendedName>
</protein>
<evidence type="ECO:0000256" key="4">
    <source>
        <dbReference type="RuleBase" id="RU361173"/>
    </source>
</evidence>
<dbReference type="SUPFAM" id="SSF51126">
    <property type="entry name" value="Pectin lyase-like"/>
    <property type="match status" value="1"/>
</dbReference>
<dbReference type="Proteomes" id="UP000475325">
    <property type="component" value="Unassembled WGS sequence"/>
</dbReference>
<keyword evidence="3 4" id="KW-0456">Lyase</keyword>
<comment type="caution">
    <text evidence="6">The sequence shown here is derived from an EMBL/GenBank/DDBJ whole genome shotgun (WGS) entry which is preliminary data.</text>
</comment>
<feature type="domain" description="Pectate lyase" evidence="5">
    <location>
        <begin position="133"/>
        <end position="369"/>
    </location>
</feature>
<dbReference type="PANTHER" id="PTHR31683">
    <property type="entry name" value="PECTATE LYASE 18-RELATED"/>
    <property type="match status" value="1"/>
</dbReference>
<evidence type="ECO:0000313" key="6">
    <source>
        <dbReference type="EMBL" id="KAF3097044.1"/>
    </source>
</evidence>
<dbReference type="InterPro" id="IPR012334">
    <property type="entry name" value="Pectin_lyas_fold"/>
</dbReference>
<proteinExistence type="inferred from homology"/>
<keyword evidence="4" id="KW-0119">Carbohydrate metabolism</keyword>
<evidence type="ECO:0000259" key="5">
    <source>
        <dbReference type="SMART" id="SM00656"/>
    </source>
</evidence>
<dbReference type="InterPro" id="IPR045032">
    <property type="entry name" value="PEL"/>
</dbReference>
<sequence>MHFSCEERAVSEYGTKKAMRRIFLIPFLANLAYQATALEPYTGLPPILPPRFPFGFGKDIMGGGRPNKTNTYLVENMLDLRTVLSMTGPRIVYVKGEIFGNQVNETYSADCQWYIENSNVKQFNFTLYVQSLNATYVAEVKVAAAANEIIDGRNATELAALLPRMNGWRGTAQNSQKGYETINVKGNLTLIGWDRDAYLRGVGLIFNVQSNVIIRNLRMSSPRDCFPAPETYPGSWNARYDAVSAVTTTGMWLDGNIFEDGPSFVSPDPFLNGWLVDRYDGLFDVEDGSDNITFSHNIVANHHKSLLWGGGEKEGPRDIGKMHFTVFGNHFQNSMSRNPLMRFGTFYIINNLFENYNNKKPIFTKAAKKARHRRDDYLPSFEYNMGIYNMSNVLVSGNAFRQTGTYPNDTSRIFTFNNLLTPNTPAHFCSPPDLSVAQLIKPGGLRLANLAIPKSKFNGDKINLADNVSDLLEYRLSTKSSSVVEDGLLIQDCSGFKPQLMPLLFTDASQVESYIDIKTRDNYQWQ</sequence>
<comment type="subcellular location">
    <subcellularLocation>
        <location evidence="4">Secreted</location>
    </subcellularLocation>
</comment>
<keyword evidence="2" id="KW-0732">Signal</keyword>
<keyword evidence="4" id="KW-0964">Secreted</keyword>
<evidence type="ECO:0000256" key="1">
    <source>
        <dbReference type="ARBA" id="ARBA00010980"/>
    </source>
</evidence>
<comment type="similarity">
    <text evidence="1 4">Belongs to the polysaccharide lyase 1 family.</text>
</comment>
<dbReference type="Gene3D" id="2.160.20.10">
    <property type="entry name" value="Single-stranded right-handed beta-helix, Pectin lyase-like"/>
    <property type="match status" value="1"/>
</dbReference>
<gene>
    <name evidence="6" type="ORF">TWF102_006482</name>
</gene>
<evidence type="ECO:0000313" key="7">
    <source>
        <dbReference type="Proteomes" id="UP000475325"/>
    </source>
</evidence>
<dbReference type="GO" id="GO:0030570">
    <property type="term" value="F:pectate lyase activity"/>
    <property type="evidence" value="ECO:0007669"/>
    <property type="project" value="InterPro"/>
</dbReference>
<dbReference type="EMBL" id="WIQW01000035">
    <property type="protein sequence ID" value="KAF3097044.1"/>
    <property type="molecule type" value="Genomic_DNA"/>
</dbReference>
<dbReference type="SMART" id="SM00656">
    <property type="entry name" value="Amb_all"/>
    <property type="match status" value="1"/>
</dbReference>